<dbReference type="EMBL" id="BARW01006170">
    <property type="protein sequence ID" value="GAI86831.1"/>
    <property type="molecule type" value="Genomic_DNA"/>
</dbReference>
<protein>
    <submittedName>
        <fullName evidence="1">Uncharacterized protein</fullName>
    </submittedName>
</protein>
<name>X1T608_9ZZZZ</name>
<accession>X1T608</accession>
<sequence>MIIYHRRERPPQQMFTPEEYASMGYMQNKDYDPSMFTEGSYSSFKSFDINFFNLPVYRADTKEEFVTDMLFFAGTLATAGSTGGLKFVFSKLESD</sequence>
<evidence type="ECO:0000313" key="1">
    <source>
        <dbReference type="EMBL" id="GAI86831.1"/>
    </source>
</evidence>
<reference evidence="1" key="1">
    <citation type="journal article" date="2014" name="Front. Microbiol.">
        <title>High frequency of phylogenetically diverse reductive dehalogenase-homologous genes in deep subseafloor sedimentary metagenomes.</title>
        <authorList>
            <person name="Kawai M."/>
            <person name="Futagami T."/>
            <person name="Toyoda A."/>
            <person name="Takaki Y."/>
            <person name="Nishi S."/>
            <person name="Hori S."/>
            <person name="Arai W."/>
            <person name="Tsubouchi T."/>
            <person name="Morono Y."/>
            <person name="Uchiyama I."/>
            <person name="Ito T."/>
            <person name="Fujiyama A."/>
            <person name="Inagaki F."/>
            <person name="Takami H."/>
        </authorList>
    </citation>
    <scope>NUCLEOTIDE SEQUENCE</scope>
    <source>
        <strain evidence="1">Expedition CK06-06</strain>
    </source>
</reference>
<organism evidence="1">
    <name type="scientific">marine sediment metagenome</name>
    <dbReference type="NCBI Taxonomy" id="412755"/>
    <lineage>
        <taxon>unclassified sequences</taxon>
        <taxon>metagenomes</taxon>
        <taxon>ecological metagenomes</taxon>
    </lineage>
</organism>
<comment type="caution">
    <text evidence="1">The sequence shown here is derived from an EMBL/GenBank/DDBJ whole genome shotgun (WGS) entry which is preliminary data.</text>
</comment>
<dbReference type="AlphaFoldDB" id="X1T608"/>
<proteinExistence type="predicted"/>
<gene>
    <name evidence="1" type="ORF">S12H4_12937</name>
</gene>